<dbReference type="EMBL" id="BPLR01014362">
    <property type="protein sequence ID" value="GIY68305.1"/>
    <property type="molecule type" value="Genomic_DNA"/>
</dbReference>
<organism evidence="1 2">
    <name type="scientific">Caerostris extrusa</name>
    <name type="common">Bark spider</name>
    <name type="synonym">Caerostris bankana</name>
    <dbReference type="NCBI Taxonomy" id="172846"/>
    <lineage>
        <taxon>Eukaryota</taxon>
        <taxon>Metazoa</taxon>
        <taxon>Ecdysozoa</taxon>
        <taxon>Arthropoda</taxon>
        <taxon>Chelicerata</taxon>
        <taxon>Arachnida</taxon>
        <taxon>Araneae</taxon>
        <taxon>Araneomorphae</taxon>
        <taxon>Entelegynae</taxon>
        <taxon>Araneoidea</taxon>
        <taxon>Araneidae</taxon>
        <taxon>Caerostris</taxon>
    </lineage>
</organism>
<dbReference type="Proteomes" id="UP001054945">
    <property type="component" value="Unassembled WGS sequence"/>
</dbReference>
<proteinExistence type="predicted"/>
<sequence length="128" mass="14629">MRCQLYSLCPSAGGIEIKRMSGLAVELAHSMEEDFSRSWRNNFTPRKADAQDLDFFYKPGLRKRKKKVVGNPPFPSNNGGLGKQFKLLRVSVSPWRFESPNAVLTVLLFVLLREELKSKGCQNLLIQW</sequence>
<name>A0AAV4VDG0_CAEEX</name>
<protein>
    <submittedName>
        <fullName evidence="1">Uncharacterized protein</fullName>
    </submittedName>
</protein>
<evidence type="ECO:0000313" key="1">
    <source>
        <dbReference type="EMBL" id="GIY68305.1"/>
    </source>
</evidence>
<comment type="caution">
    <text evidence="1">The sequence shown here is derived from an EMBL/GenBank/DDBJ whole genome shotgun (WGS) entry which is preliminary data.</text>
</comment>
<evidence type="ECO:0000313" key="2">
    <source>
        <dbReference type="Proteomes" id="UP001054945"/>
    </source>
</evidence>
<accession>A0AAV4VDG0</accession>
<gene>
    <name evidence="1" type="ORF">CEXT_752971</name>
</gene>
<keyword evidence="2" id="KW-1185">Reference proteome</keyword>
<dbReference type="AlphaFoldDB" id="A0AAV4VDG0"/>
<reference evidence="1 2" key="1">
    <citation type="submission" date="2021-06" db="EMBL/GenBank/DDBJ databases">
        <title>Caerostris extrusa draft genome.</title>
        <authorList>
            <person name="Kono N."/>
            <person name="Arakawa K."/>
        </authorList>
    </citation>
    <scope>NUCLEOTIDE SEQUENCE [LARGE SCALE GENOMIC DNA]</scope>
</reference>